<dbReference type="Proteomes" id="UP000253420">
    <property type="component" value="Unassembled WGS sequence"/>
</dbReference>
<evidence type="ECO:0000313" key="6">
    <source>
        <dbReference type="Proteomes" id="UP000253420"/>
    </source>
</evidence>
<proteinExistence type="predicted"/>
<dbReference type="AlphaFoldDB" id="A0A368JWT6"/>
<dbReference type="GO" id="GO:0043565">
    <property type="term" value="F:sequence-specific DNA binding"/>
    <property type="evidence" value="ECO:0007669"/>
    <property type="project" value="InterPro"/>
</dbReference>
<dbReference type="Pfam" id="PF12833">
    <property type="entry name" value="HTH_18"/>
    <property type="match status" value="1"/>
</dbReference>
<dbReference type="RefSeq" id="WP_114442763.1">
    <property type="nucleotide sequence ID" value="NZ_QOZG01000020.1"/>
</dbReference>
<sequence length="279" mass="30286">MLDLIPEDAGSRLMTGHGGIAHFVQAPGSLAFTGNMHLIEIVLAPVNKMEFTFGSSCWQGVDVQMGTVVTIPANVSGFASWSSVKESAIIALQPSYLQDLAACEIGAVEPQWPALVKADAFALGIAQMMKAELLRKERANLRYVDALLTQLSVHLLRVQASDGPPAKAQGRLSSYNAKRAQAFMKENLSRKVTLADLAAVCELSPSHFVSAFKATFGQSPYRYLLGLRLAYAEMLLARRNMPIVQVAHLSGFSSQSHLTSAMSKYRGETPFRIQGRSSK</sequence>
<feature type="domain" description="HTH araC/xylS-type" evidence="4">
    <location>
        <begin position="178"/>
        <end position="276"/>
    </location>
</feature>
<name>A0A368JWT6_9HYPH</name>
<dbReference type="InterPro" id="IPR018060">
    <property type="entry name" value="HTH_AraC"/>
</dbReference>
<keyword evidence="6" id="KW-1185">Reference proteome</keyword>
<evidence type="ECO:0000256" key="2">
    <source>
        <dbReference type="ARBA" id="ARBA00023125"/>
    </source>
</evidence>
<dbReference type="EMBL" id="QOZG01000020">
    <property type="protein sequence ID" value="RCS21616.1"/>
    <property type="molecule type" value="Genomic_DNA"/>
</dbReference>
<evidence type="ECO:0000256" key="3">
    <source>
        <dbReference type="ARBA" id="ARBA00023163"/>
    </source>
</evidence>
<organism evidence="5 6">
    <name type="scientific">Phyllobacterium salinisoli</name>
    <dbReference type="NCBI Taxonomy" id="1899321"/>
    <lineage>
        <taxon>Bacteria</taxon>
        <taxon>Pseudomonadati</taxon>
        <taxon>Pseudomonadota</taxon>
        <taxon>Alphaproteobacteria</taxon>
        <taxon>Hyphomicrobiales</taxon>
        <taxon>Phyllobacteriaceae</taxon>
        <taxon>Phyllobacterium</taxon>
    </lineage>
</organism>
<comment type="caution">
    <text evidence="5">The sequence shown here is derived from an EMBL/GenBank/DDBJ whole genome shotgun (WGS) entry which is preliminary data.</text>
</comment>
<keyword evidence="1" id="KW-0805">Transcription regulation</keyword>
<dbReference type="Gene3D" id="1.10.10.60">
    <property type="entry name" value="Homeodomain-like"/>
    <property type="match status" value="1"/>
</dbReference>
<reference evidence="5 6" key="1">
    <citation type="submission" date="2018-07" db="EMBL/GenBank/DDBJ databases">
        <title>The draft genome of Phyllobacterium salinisoli.</title>
        <authorList>
            <person name="Liu L."/>
            <person name="Li L."/>
            <person name="Zhang X."/>
            <person name="Liang L."/>
        </authorList>
    </citation>
    <scope>NUCLEOTIDE SEQUENCE [LARGE SCALE GENOMIC DNA]</scope>
    <source>
        <strain evidence="5 6">LLAN61</strain>
    </source>
</reference>
<dbReference type="InterPro" id="IPR009057">
    <property type="entry name" value="Homeodomain-like_sf"/>
</dbReference>
<dbReference type="PANTHER" id="PTHR46796:SF6">
    <property type="entry name" value="ARAC SUBFAMILY"/>
    <property type="match status" value="1"/>
</dbReference>
<dbReference type="InterPro" id="IPR050204">
    <property type="entry name" value="AraC_XylS_family_regulators"/>
</dbReference>
<dbReference type="SUPFAM" id="SSF46689">
    <property type="entry name" value="Homeodomain-like"/>
    <property type="match status" value="2"/>
</dbReference>
<evidence type="ECO:0000313" key="5">
    <source>
        <dbReference type="EMBL" id="RCS21616.1"/>
    </source>
</evidence>
<dbReference type="SMART" id="SM00342">
    <property type="entry name" value="HTH_ARAC"/>
    <property type="match status" value="1"/>
</dbReference>
<dbReference type="GO" id="GO:0003700">
    <property type="term" value="F:DNA-binding transcription factor activity"/>
    <property type="evidence" value="ECO:0007669"/>
    <property type="project" value="InterPro"/>
</dbReference>
<evidence type="ECO:0000259" key="4">
    <source>
        <dbReference type="PROSITE" id="PS01124"/>
    </source>
</evidence>
<accession>A0A368JWT6</accession>
<evidence type="ECO:0000256" key="1">
    <source>
        <dbReference type="ARBA" id="ARBA00023015"/>
    </source>
</evidence>
<dbReference type="OrthoDB" id="8442171at2"/>
<dbReference type="PROSITE" id="PS01124">
    <property type="entry name" value="HTH_ARAC_FAMILY_2"/>
    <property type="match status" value="1"/>
</dbReference>
<keyword evidence="2" id="KW-0238">DNA-binding</keyword>
<keyword evidence="3" id="KW-0804">Transcription</keyword>
<gene>
    <name evidence="5" type="ORF">DUT91_22880</name>
</gene>
<dbReference type="PANTHER" id="PTHR46796">
    <property type="entry name" value="HTH-TYPE TRANSCRIPTIONAL ACTIVATOR RHAS-RELATED"/>
    <property type="match status" value="1"/>
</dbReference>
<protein>
    <submittedName>
        <fullName evidence="5">AraC family transcriptional regulator</fullName>
    </submittedName>
</protein>